<accession>A0ABT5QNN6</accession>
<dbReference type="PROSITE" id="PS51480">
    <property type="entry name" value="DHAL"/>
    <property type="match status" value="1"/>
</dbReference>
<dbReference type="SUPFAM" id="SSF82549">
    <property type="entry name" value="DAK1/DegV-like"/>
    <property type="match status" value="1"/>
</dbReference>
<dbReference type="SMART" id="SM01120">
    <property type="entry name" value="Dak2"/>
    <property type="match status" value="1"/>
</dbReference>
<evidence type="ECO:0000256" key="4">
    <source>
        <dbReference type="ARBA" id="ARBA00022840"/>
    </source>
</evidence>
<dbReference type="Pfam" id="PF02734">
    <property type="entry name" value="Dak2"/>
    <property type="match status" value="1"/>
</dbReference>
<evidence type="ECO:0000313" key="8">
    <source>
        <dbReference type="Proteomes" id="UP001149821"/>
    </source>
</evidence>
<dbReference type="InterPro" id="IPR036117">
    <property type="entry name" value="DhaL_dom_sf"/>
</dbReference>
<keyword evidence="8" id="KW-1185">Reference proteome</keyword>
<keyword evidence="1 7" id="KW-0808">Transferase</keyword>
<dbReference type="PANTHER" id="PTHR28629:SF4">
    <property type="entry name" value="TRIOKINASE_FMN CYCLASE"/>
    <property type="match status" value="1"/>
</dbReference>
<dbReference type="PANTHER" id="PTHR28629">
    <property type="entry name" value="TRIOKINASE/FMN CYCLASE"/>
    <property type="match status" value="1"/>
</dbReference>
<reference evidence="7" key="1">
    <citation type="submission" date="2021-12" db="EMBL/GenBank/DDBJ databases">
        <title>Enterovibrio ZSDZ35 sp. nov. and Enterovibrio ZSDZ42 sp. nov., isolated from coastal seawater in Qingdao.</title>
        <authorList>
            <person name="Zhang P."/>
        </authorList>
    </citation>
    <scope>NUCLEOTIDE SEQUENCE</scope>
    <source>
        <strain evidence="7">ZSDZ35</strain>
    </source>
</reference>
<dbReference type="Gene3D" id="3.30.1180.20">
    <property type="entry name" value="Dihydroxyacetone kinase, domain 2"/>
    <property type="match status" value="1"/>
</dbReference>
<dbReference type="RefSeq" id="WP_274143238.1">
    <property type="nucleotide sequence ID" value="NZ_JAJUBB010000011.1"/>
</dbReference>
<feature type="domain" description="DhaL" evidence="5">
    <location>
        <begin position="354"/>
        <end position="544"/>
    </location>
</feature>
<dbReference type="Proteomes" id="UP001149821">
    <property type="component" value="Unassembled WGS sequence"/>
</dbReference>
<dbReference type="InterPro" id="IPR050861">
    <property type="entry name" value="Dihydroxyacetone_Kinase"/>
</dbReference>
<dbReference type="Gene3D" id="3.40.50.10440">
    <property type="entry name" value="Dihydroxyacetone kinase, domain 1"/>
    <property type="match status" value="1"/>
</dbReference>
<dbReference type="PROSITE" id="PS51481">
    <property type="entry name" value="DHAK"/>
    <property type="match status" value="1"/>
</dbReference>
<evidence type="ECO:0000256" key="2">
    <source>
        <dbReference type="ARBA" id="ARBA00022741"/>
    </source>
</evidence>
<evidence type="ECO:0000256" key="3">
    <source>
        <dbReference type="ARBA" id="ARBA00022777"/>
    </source>
</evidence>
<dbReference type="EC" id="2.7.1.121" evidence="7"/>
<dbReference type="InterPro" id="IPR004006">
    <property type="entry name" value="DhaK_dom"/>
</dbReference>
<keyword evidence="3 7" id="KW-0418">Kinase</keyword>
<evidence type="ECO:0000259" key="6">
    <source>
        <dbReference type="PROSITE" id="PS51481"/>
    </source>
</evidence>
<dbReference type="EMBL" id="JAJUBB010000011">
    <property type="protein sequence ID" value="MDD1782605.1"/>
    <property type="molecule type" value="Genomic_DNA"/>
</dbReference>
<feature type="domain" description="DhaK" evidence="6">
    <location>
        <begin position="8"/>
        <end position="325"/>
    </location>
</feature>
<dbReference type="Gene3D" id="1.25.40.340">
    <property type="match status" value="1"/>
</dbReference>
<keyword evidence="4" id="KW-0067">ATP-binding</keyword>
<dbReference type="GO" id="GO:0047324">
    <property type="term" value="F:phosphoenolpyruvate-glycerone phosphotransferase activity"/>
    <property type="evidence" value="ECO:0007669"/>
    <property type="project" value="UniProtKB-EC"/>
</dbReference>
<dbReference type="SUPFAM" id="SSF101473">
    <property type="entry name" value="DhaL-like"/>
    <property type="match status" value="1"/>
</dbReference>
<comment type="caution">
    <text evidence="7">The sequence shown here is derived from an EMBL/GenBank/DDBJ whole genome shotgun (WGS) entry which is preliminary data.</text>
</comment>
<name>A0ABT5QNN6_9GAMM</name>
<evidence type="ECO:0000259" key="5">
    <source>
        <dbReference type="PROSITE" id="PS51480"/>
    </source>
</evidence>
<proteinExistence type="predicted"/>
<organism evidence="7 8">
    <name type="scientific">Enterovibrio qingdaonensis</name>
    <dbReference type="NCBI Taxonomy" id="2899818"/>
    <lineage>
        <taxon>Bacteria</taxon>
        <taxon>Pseudomonadati</taxon>
        <taxon>Pseudomonadota</taxon>
        <taxon>Gammaproteobacteria</taxon>
        <taxon>Vibrionales</taxon>
        <taxon>Vibrionaceae</taxon>
        <taxon>Enterovibrio</taxon>
    </lineage>
</organism>
<keyword evidence="2" id="KW-0547">Nucleotide-binding</keyword>
<sequence length="544" mass="56645">MAELIINKKESWVSDSIDGTLYTQRLGNLVKLDFNNDIKVIARNDWNKDKVAIICGGGSGHEPAHAGFVGKGMLTAAVCGDLFAAPSVDAVLNAIVHVTGEKGCLVIIKNYTGDRLNFGLACEKAKEMGYDVELVIVNDDISIPNNPKPRGIAGTLFVHKVAGHFAEQGASLADVKAAAQKAIDNTASIGIALTSCSLPGDNSESRIARGKAELGLGIHGESGIETIDVAECRDFVALMSDKLLEARPSTEHAVLINNLGGLSPIEMNVVAKAVVESGLGEGAESFVGPAALMTAIDMKGFSLSLLRLDDEMRAALASETVTEAWPGIIAKRACPVVACENKAAKIDYTPSQNDAVATAVRTVCGTLIDLESELNRLDAIVGDGDTGSTFAAGARKVLAELDANNLPLNEPSTLLNVVAEKLTSVMGGSSGVLLSIFFTAAGRHLATSNDLVAALQDGLARMMQYGGAKPGDRTMIDALFPAFNAWAEQGLEGAAIAAREGAEATATMLKANAGRSSYLNSDSLNGTKDPGAFAVESVFASLTK</sequence>
<evidence type="ECO:0000313" key="7">
    <source>
        <dbReference type="EMBL" id="MDD1782605.1"/>
    </source>
</evidence>
<protein>
    <submittedName>
        <fullName evidence="7">Dihydroxyacetone kinase subunit DhaK</fullName>
        <ecNumber evidence="7">2.7.1.121</ecNumber>
    </submittedName>
</protein>
<dbReference type="Pfam" id="PF02733">
    <property type="entry name" value="Dak1"/>
    <property type="match status" value="1"/>
</dbReference>
<gene>
    <name evidence="7" type="ORF">LRP49_15640</name>
</gene>
<evidence type="ECO:0000256" key="1">
    <source>
        <dbReference type="ARBA" id="ARBA00022679"/>
    </source>
</evidence>
<dbReference type="InterPro" id="IPR004007">
    <property type="entry name" value="DhaL_dom"/>
</dbReference>